<reference evidence="2 3" key="1">
    <citation type="submission" date="2014-02" db="EMBL/GenBank/DDBJ databases">
        <title>Expanding our view of genomic diversity in Candidatus Accumulibacter clades.</title>
        <authorList>
            <person name="Skennerton C.T."/>
            <person name="Barr J.J."/>
            <person name="Slater F.R."/>
            <person name="Bond P.L."/>
            <person name="Tyson G.W."/>
        </authorList>
    </citation>
    <scope>NUCLEOTIDE SEQUENCE [LARGE SCALE GENOMIC DNA]</scope>
    <source>
        <strain evidence="3">BA-91</strain>
    </source>
</reference>
<gene>
    <name evidence="2" type="ORF">AW09_000203</name>
</gene>
<sequence>MGNVLILAGGAGSRLAGREHPKALFRIGIKPVIELLIDQILRFFPDATVWVVTKEEWRNDFERWVDAYATRRAATPANDPSIQPVHLVSEDTDLDPALMPNLRGTLPAVYRTLQWLRVGRKINDGEVFHVVLADNYFDENTDADQPNSPSFFNALKQRELSLPNDPRCRGVVATYELSNSRDASKYGVIRCCEDRPWIKELIEKPPHPRWTDRLVSIGYYLFRNDADTVRDWGKYLTTWQDNPRSQENDSSVNPDIAFWIDDQIRQQVQPCADSATGHFCCLKFEGAWFDVGTPDDLLRATSDYIARHFDAIRTIGDLQGRAHRWIADQYFVYARPQNLRCNGSTLEIAFHPTDPIAREKPKPAPNTDPWLQWIARFVALPLSQRKDGAVPPPPSGPETAASRLFFSGGVLLIDTSNQPDELMSTESTIPFQRRDFGARMDPDRLTMPAGGLDSLSLTECCYSEMQEEIICYGERRVGAGGRVLFYLEPFVPGLQLTQEGFLEHVADAIGRGIQIPGIDPVSIDQARSDRAIRQGLIEQVNVYEHNLSRHRGQGGIWEIVLRVGDKVMDRGWFFVSVDLTTKTLECRKVAVANLSYFTHSGGSIQSSPNLLYGRLAGIADGEGFGRLPLLYRADALIGYMNALNTLNRDQITGRLLSGPDLLRVQCSGRAGSGRFERFGFDAPIAVTTKTVGDMLRFLPNLF</sequence>
<dbReference type="GO" id="GO:0016740">
    <property type="term" value="F:transferase activity"/>
    <property type="evidence" value="ECO:0007669"/>
    <property type="project" value="UniProtKB-KW"/>
</dbReference>
<dbReference type="Gene3D" id="3.90.550.10">
    <property type="entry name" value="Spore Coat Polysaccharide Biosynthesis Protein SpsA, Chain A"/>
    <property type="match status" value="1"/>
</dbReference>
<protein>
    <submittedName>
        <fullName evidence="2">UDP-N-acetylglucosamine diphosphorylase/glucosamine-1-phosphate N-acetyltransferase</fullName>
    </submittedName>
</protein>
<evidence type="ECO:0000313" key="2">
    <source>
        <dbReference type="EMBL" id="KFB74492.1"/>
    </source>
</evidence>
<evidence type="ECO:0000313" key="3">
    <source>
        <dbReference type="Proteomes" id="UP000020077"/>
    </source>
</evidence>
<proteinExistence type="predicted"/>
<organism evidence="2 3">
    <name type="scientific">Candidatus Accumulibacter phosphatis</name>
    <dbReference type="NCBI Taxonomy" id="327160"/>
    <lineage>
        <taxon>Bacteria</taxon>
        <taxon>Pseudomonadati</taxon>
        <taxon>Pseudomonadota</taxon>
        <taxon>Betaproteobacteria</taxon>
        <taxon>Candidatus Accumulibacter</taxon>
    </lineage>
</organism>
<comment type="caution">
    <text evidence="2">The sequence shown here is derived from an EMBL/GenBank/DDBJ whole genome shotgun (WGS) entry which is preliminary data.</text>
</comment>
<name>A0A080LZS5_9PROT</name>
<dbReference type="PANTHER" id="PTHR22572">
    <property type="entry name" value="SUGAR-1-PHOSPHATE GUANYL TRANSFERASE"/>
    <property type="match status" value="1"/>
</dbReference>
<dbReference type="InterPro" id="IPR050486">
    <property type="entry name" value="Mannose-1P_guanyltransferase"/>
</dbReference>
<dbReference type="Pfam" id="PF00483">
    <property type="entry name" value="NTP_transferase"/>
    <property type="match status" value="1"/>
</dbReference>
<dbReference type="InterPro" id="IPR005835">
    <property type="entry name" value="NTP_transferase_dom"/>
</dbReference>
<dbReference type="AlphaFoldDB" id="A0A080LZS5"/>
<dbReference type="EMBL" id="JDVG02000027">
    <property type="protein sequence ID" value="KFB74492.1"/>
    <property type="molecule type" value="Genomic_DNA"/>
</dbReference>
<accession>A0A080LZS5</accession>
<feature type="domain" description="Nucleotidyl transferase" evidence="1">
    <location>
        <begin position="5"/>
        <end position="304"/>
    </location>
</feature>
<dbReference type="SUPFAM" id="SSF53448">
    <property type="entry name" value="Nucleotide-diphospho-sugar transferases"/>
    <property type="match status" value="1"/>
</dbReference>
<dbReference type="InterPro" id="IPR029044">
    <property type="entry name" value="Nucleotide-diphossugar_trans"/>
</dbReference>
<evidence type="ECO:0000259" key="1">
    <source>
        <dbReference type="Pfam" id="PF00483"/>
    </source>
</evidence>
<keyword evidence="2" id="KW-0808">Transferase</keyword>
<dbReference type="Proteomes" id="UP000020077">
    <property type="component" value="Unassembled WGS sequence"/>
</dbReference>